<keyword evidence="3" id="KW-1185">Reference proteome</keyword>
<feature type="chain" id="PRO_5043035714" evidence="1">
    <location>
        <begin position="21"/>
        <end position="82"/>
    </location>
</feature>
<evidence type="ECO:0000256" key="1">
    <source>
        <dbReference type="SAM" id="SignalP"/>
    </source>
</evidence>
<feature type="signal peptide" evidence="1">
    <location>
        <begin position="1"/>
        <end position="20"/>
    </location>
</feature>
<proteinExistence type="predicted"/>
<comment type="caution">
    <text evidence="2">The sequence shown here is derived from an EMBL/GenBank/DDBJ whole genome shotgun (WGS) entry which is preliminary data.</text>
</comment>
<keyword evidence="1" id="KW-0732">Signal</keyword>
<dbReference type="EMBL" id="JAZGQO010000008">
    <property type="protein sequence ID" value="KAK6179998.1"/>
    <property type="molecule type" value="Genomic_DNA"/>
</dbReference>
<evidence type="ECO:0000313" key="3">
    <source>
        <dbReference type="Proteomes" id="UP001347796"/>
    </source>
</evidence>
<accession>A0AAN8PQD2</accession>
<protein>
    <submittedName>
        <fullName evidence="2">Uncharacterized protein</fullName>
    </submittedName>
</protein>
<sequence length="82" mass="8647">MKVVVLTLLVCAVLAVSVTGAPHKRFLEFLSHLGNGDRGCPSKCIGDPCKRCTYPQGHGATCKKGKCCTAVWTDVAGHTISC</sequence>
<dbReference type="Proteomes" id="UP001347796">
    <property type="component" value="Unassembled WGS sequence"/>
</dbReference>
<name>A0AAN8PQD2_PATCE</name>
<reference evidence="2 3" key="1">
    <citation type="submission" date="2024-01" db="EMBL/GenBank/DDBJ databases">
        <title>The genome of the rayed Mediterranean limpet Patella caerulea (Linnaeus, 1758).</title>
        <authorList>
            <person name="Anh-Thu Weber A."/>
            <person name="Halstead-Nussloch G."/>
        </authorList>
    </citation>
    <scope>NUCLEOTIDE SEQUENCE [LARGE SCALE GENOMIC DNA]</scope>
    <source>
        <strain evidence="2">AATW-2023a</strain>
        <tissue evidence="2">Whole specimen</tissue>
    </source>
</reference>
<organism evidence="2 3">
    <name type="scientific">Patella caerulea</name>
    <name type="common">Rayed Mediterranean limpet</name>
    <dbReference type="NCBI Taxonomy" id="87958"/>
    <lineage>
        <taxon>Eukaryota</taxon>
        <taxon>Metazoa</taxon>
        <taxon>Spiralia</taxon>
        <taxon>Lophotrochozoa</taxon>
        <taxon>Mollusca</taxon>
        <taxon>Gastropoda</taxon>
        <taxon>Patellogastropoda</taxon>
        <taxon>Patelloidea</taxon>
        <taxon>Patellidae</taxon>
        <taxon>Patella</taxon>
    </lineage>
</organism>
<gene>
    <name evidence="2" type="ORF">SNE40_012226</name>
</gene>
<dbReference type="AlphaFoldDB" id="A0AAN8PQD2"/>
<evidence type="ECO:0000313" key="2">
    <source>
        <dbReference type="EMBL" id="KAK6179998.1"/>
    </source>
</evidence>